<reference evidence="2" key="2">
    <citation type="submission" date="2020-01" db="EMBL/GenBank/DDBJ databases">
        <authorList>
            <person name="Campanaro S."/>
        </authorList>
    </citation>
    <scope>NUCLEOTIDE SEQUENCE</scope>
    <source>
        <strain evidence="2">AS06rmzACSIP_7</strain>
    </source>
</reference>
<name>A0A971M4X5_9BACT</name>
<dbReference type="InterPro" id="IPR029063">
    <property type="entry name" value="SAM-dependent_MTases_sf"/>
</dbReference>
<sequence>MPFLDHATGGLNADSIRALLPFSRALHYSDGEEIVVRGAESRYLYYVEKGILEVSHTIDNTRIIVAIIGPAGFFGEIGFFDGISRVRDIRAAEDSVVRVFDTASLDRLQQEDPVLYGDFVRAMARSICGKFRRILEEREPLTAYAASLSTGYRVLREARPIPSGLLHTREWQFISGLVEDFKASLFDLSYQLQNDGGSETPDRLQEQCFHVMDTFNDRLQEAALLLKDGEIADYLWGYAFKEIFPYFMRSRFAERAYYKPRGYAGDFQMMEMIYNNEPAGDGKLGKLMDAWCLESTAARAVRGRRAFLKEQLNILCEKRRSSANLIRIMNLACGSNRELFDFLITYPHTGLIAVLCIDADVQALEYTNRHVNVVPHSASVRLMNDNVVRWVLGRMRHNFGPQDIIYSAGLADYLDDRMCATLINRCHAHLEEGGALILGNFGHKNHNKAFLDQILQWRLIHRTEEDLKGIFAKTPFGANVAIKAEENGVNLFAIAVKTK</sequence>
<evidence type="ECO:0000313" key="3">
    <source>
        <dbReference type="Proteomes" id="UP000777265"/>
    </source>
</evidence>
<dbReference type="Pfam" id="PF00027">
    <property type="entry name" value="cNMP_binding"/>
    <property type="match status" value="1"/>
</dbReference>
<dbReference type="PROSITE" id="PS50042">
    <property type="entry name" value="CNMP_BINDING_3"/>
    <property type="match status" value="1"/>
</dbReference>
<dbReference type="EMBL" id="JAAYEE010000126">
    <property type="protein sequence ID" value="NLW35319.1"/>
    <property type="molecule type" value="Genomic_DNA"/>
</dbReference>
<dbReference type="InterPro" id="IPR018490">
    <property type="entry name" value="cNMP-bd_dom_sf"/>
</dbReference>
<accession>A0A971M4X5</accession>
<dbReference type="InterPro" id="IPR014710">
    <property type="entry name" value="RmlC-like_jellyroll"/>
</dbReference>
<dbReference type="Gene3D" id="3.40.50.150">
    <property type="entry name" value="Vaccinia Virus protein VP39"/>
    <property type="match status" value="1"/>
</dbReference>
<dbReference type="CDD" id="cd00038">
    <property type="entry name" value="CAP_ED"/>
    <property type="match status" value="1"/>
</dbReference>
<protein>
    <submittedName>
        <fullName evidence="2">Cyclic nucleotide-binding domain-containing protein</fullName>
    </submittedName>
</protein>
<dbReference type="Proteomes" id="UP000777265">
    <property type="component" value="Unassembled WGS sequence"/>
</dbReference>
<dbReference type="SMART" id="SM00100">
    <property type="entry name" value="cNMP"/>
    <property type="match status" value="1"/>
</dbReference>
<dbReference type="AlphaFoldDB" id="A0A971M4X5"/>
<dbReference type="InterPro" id="IPR022744">
    <property type="entry name" value="MeTrfase_dom_put"/>
</dbReference>
<evidence type="ECO:0000259" key="1">
    <source>
        <dbReference type="PROSITE" id="PS50042"/>
    </source>
</evidence>
<dbReference type="Gene3D" id="2.60.120.10">
    <property type="entry name" value="Jelly Rolls"/>
    <property type="match status" value="1"/>
</dbReference>
<dbReference type="SUPFAM" id="SSF51206">
    <property type="entry name" value="cAMP-binding domain-like"/>
    <property type="match status" value="1"/>
</dbReference>
<dbReference type="Pfam" id="PF12147">
    <property type="entry name" value="Methyltransf_20"/>
    <property type="match status" value="1"/>
</dbReference>
<organism evidence="2 3">
    <name type="scientific">Syntrophorhabdus aromaticivorans</name>
    <dbReference type="NCBI Taxonomy" id="328301"/>
    <lineage>
        <taxon>Bacteria</taxon>
        <taxon>Pseudomonadati</taxon>
        <taxon>Thermodesulfobacteriota</taxon>
        <taxon>Syntrophorhabdia</taxon>
        <taxon>Syntrophorhabdales</taxon>
        <taxon>Syntrophorhabdaceae</taxon>
        <taxon>Syntrophorhabdus</taxon>
    </lineage>
</organism>
<feature type="domain" description="Cyclic nucleotide-binding" evidence="1">
    <location>
        <begin position="7"/>
        <end position="108"/>
    </location>
</feature>
<reference evidence="2" key="1">
    <citation type="journal article" date="2020" name="Biotechnol. Biofuels">
        <title>New insights from the biogas microbiome by comprehensive genome-resolved metagenomics of nearly 1600 species originating from multiple anaerobic digesters.</title>
        <authorList>
            <person name="Campanaro S."/>
            <person name="Treu L."/>
            <person name="Rodriguez-R L.M."/>
            <person name="Kovalovszki A."/>
            <person name="Ziels R.M."/>
            <person name="Maus I."/>
            <person name="Zhu X."/>
            <person name="Kougias P.G."/>
            <person name="Basile A."/>
            <person name="Luo G."/>
            <person name="Schluter A."/>
            <person name="Konstantinidis K.T."/>
            <person name="Angelidaki I."/>
        </authorList>
    </citation>
    <scope>NUCLEOTIDE SEQUENCE</scope>
    <source>
        <strain evidence="2">AS06rmzACSIP_7</strain>
    </source>
</reference>
<proteinExistence type="predicted"/>
<dbReference type="InterPro" id="IPR000595">
    <property type="entry name" value="cNMP-bd_dom"/>
</dbReference>
<comment type="caution">
    <text evidence="2">The sequence shown here is derived from an EMBL/GenBank/DDBJ whole genome shotgun (WGS) entry which is preliminary data.</text>
</comment>
<gene>
    <name evidence="2" type="ORF">GXY80_07545</name>
</gene>
<evidence type="ECO:0000313" key="2">
    <source>
        <dbReference type="EMBL" id="NLW35319.1"/>
    </source>
</evidence>
<dbReference type="SUPFAM" id="SSF53335">
    <property type="entry name" value="S-adenosyl-L-methionine-dependent methyltransferases"/>
    <property type="match status" value="1"/>
</dbReference>